<keyword evidence="7" id="KW-0808">Transferase</keyword>
<evidence type="ECO:0000256" key="8">
    <source>
        <dbReference type="ARBA" id="ARBA00022723"/>
    </source>
</evidence>
<dbReference type="GO" id="GO:0046872">
    <property type="term" value="F:metal ion binding"/>
    <property type="evidence" value="ECO:0007669"/>
    <property type="project" value="UniProtKB-KW"/>
</dbReference>
<evidence type="ECO:0000313" key="16">
    <source>
        <dbReference type="EMBL" id="MBZ0157297.1"/>
    </source>
</evidence>
<organism evidence="16 17">
    <name type="scientific">Candidatus Nitrobium versatile</name>
    <dbReference type="NCBI Taxonomy" id="2884831"/>
    <lineage>
        <taxon>Bacteria</taxon>
        <taxon>Pseudomonadati</taxon>
        <taxon>Nitrospirota</taxon>
        <taxon>Nitrospiria</taxon>
        <taxon>Nitrospirales</taxon>
        <taxon>Nitrospiraceae</taxon>
        <taxon>Candidatus Nitrobium</taxon>
    </lineage>
</organism>
<evidence type="ECO:0000256" key="12">
    <source>
        <dbReference type="ARBA" id="ARBA00022842"/>
    </source>
</evidence>
<dbReference type="PANTHER" id="PTHR43030:SF1">
    <property type="entry name" value="PHOSPHOENOLPYRUVATE SYNTHASE"/>
    <property type="match status" value="1"/>
</dbReference>
<dbReference type="InterPro" id="IPR006319">
    <property type="entry name" value="PEP_synth"/>
</dbReference>
<proteinExistence type="inferred from homology"/>
<reference evidence="16" key="2">
    <citation type="submission" date="2021-08" db="EMBL/GenBank/DDBJ databases">
        <authorList>
            <person name="Dalcin Martins P."/>
        </authorList>
    </citation>
    <scope>NUCLEOTIDE SEQUENCE</scope>
    <source>
        <strain evidence="16">MAG_39</strain>
    </source>
</reference>
<evidence type="ECO:0000256" key="10">
    <source>
        <dbReference type="ARBA" id="ARBA00022777"/>
    </source>
</evidence>
<evidence type="ECO:0000256" key="2">
    <source>
        <dbReference type="ARBA" id="ARBA00002988"/>
    </source>
</evidence>
<evidence type="ECO:0000313" key="17">
    <source>
        <dbReference type="Proteomes" id="UP000705867"/>
    </source>
</evidence>
<gene>
    <name evidence="16" type="ORF">K8I29_13935</name>
</gene>
<dbReference type="Pfam" id="PF01326">
    <property type="entry name" value="PPDK_N"/>
    <property type="match status" value="1"/>
</dbReference>
<feature type="domain" description="Pyruvate phosphate dikinase AMP/ATP-binding" evidence="15">
    <location>
        <begin position="19"/>
        <end position="124"/>
    </location>
</feature>
<dbReference type="AlphaFoldDB" id="A0A953JC59"/>
<comment type="caution">
    <text evidence="16">The sequence shown here is derived from an EMBL/GenBank/DDBJ whole genome shotgun (WGS) entry which is preliminary data.</text>
</comment>
<evidence type="ECO:0000256" key="6">
    <source>
        <dbReference type="ARBA" id="ARBA00021623"/>
    </source>
</evidence>
<keyword evidence="8" id="KW-0479">Metal-binding</keyword>
<dbReference type="PANTHER" id="PTHR43030">
    <property type="entry name" value="PHOSPHOENOLPYRUVATE SYNTHASE"/>
    <property type="match status" value="1"/>
</dbReference>
<dbReference type="EMBL" id="JAIOIV010000110">
    <property type="protein sequence ID" value="MBZ0157297.1"/>
    <property type="molecule type" value="Genomic_DNA"/>
</dbReference>
<comment type="function">
    <text evidence="2">Catalyzes the phosphorylation of pyruvate to phosphoenolpyruvate.</text>
</comment>
<dbReference type="InterPro" id="IPR002192">
    <property type="entry name" value="PPDK_AMP/ATP-bd"/>
</dbReference>
<evidence type="ECO:0000256" key="9">
    <source>
        <dbReference type="ARBA" id="ARBA00022741"/>
    </source>
</evidence>
<comment type="catalytic activity">
    <reaction evidence="14">
        <text>pyruvate + ATP + H2O = phosphoenolpyruvate + AMP + phosphate + 2 H(+)</text>
        <dbReference type="Rhea" id="RHEA:11364"/>
        <dbReference type="ChEBI" id="CHEBI:15361"/>
        <dbReference type="ChEBI" id="CHEBI:15377"/>
        <dbReference type="ChEBI" id="CHEBI:15378"/>
        <dbReference type="ChEBI" id="CHEBI:30616"/>
        <dbReference type="ChEBI" id="CHEBI:43474"/>
        <dbReference type="ChEBI" id="CHEBI:58702"/>
        <dbReference type="ChEBI" id="CHEBI:456215"/>
        <dbReference type="EC" id="2.7.9.2"/>
    </reaction>
</comment>
<evidence type="ECO:0000256" key="14">
    <source>
        <dbReference type="ARBA" id="ARBA00047700"/>
    </source>
</evidence>
<evidence type="ECO:0000256" key="4">
    <source>
        <dbReference type="ARBA" id="ARBA00007837"/>
    </source>
</evidence>
<protein>
    <recommendedName>
        <fullName evidence="6">Phosphoenolpyruvate synthase</fullName>
        <ecNumber evidence="5">2.7.9.2</ecNumber>
    </recommendedName>
    <alternativeName>
        <fullName evidence="13">Pyruvate, water dikinase</fullName>
    </alternativeName>
</protein>
<evidence type="ECO:0000259" key="15">
    <source>
        <dbReference type="Pfam" id="PF01326"/>
    </source>
</evidence>
<dbReference type="SUPFAM" id="SSF56059">
    <property type="entry name" value="Glutathione synthetase ATP-binding domain-like"/>
    <property type="match status" value="1"/>
</dbReference>
<dbReference type="GO" id="GO:0008986">
    <property type="term" value="F:pyruvate, water dikinase activity"/>
    <property type="evidence" value="ECO:0007669"/>
    <property type="project" value="UniProtKB-EC"/>
</dbReference>
<sequence length="125" mass="14311">MDNTYIRWFENLSSQDVLSAGGKNASPGEMIRSLKDEGIRVPDGFATTAGVYWEFIDANGIRDKIGSYLTEWKEKRVQLDRIGASIRRLFQDSQIPKHVAEAILNAYREICRRYKAEDVDIAVRK</sequence>
<dbReference type="InterPro" id="IPR013815">
    <property type="entry name" value="ATP_grasp_subdomain_1"/>
</dbReference>
<comment type="similarity">
    <text evidence="4">Belongs to the PEP-utilizing enzyme family.</text>
</comment>
<evidence type="ECO:0000256" key="5">
    <source>
        <dbReference type="ARBA" id="ARBA00011996"/>
    </source>
</evidence>
<comment type="cofactor">
    <cofactor evidence="1">
        <name>Mg(2+)</name>
        <dbReference type="ChEBI" id="CHEBI:18420"/>
    </cofactor>
</comment>
<keyword evidence="12" id="KW-0460">Magnesium</keyword>
<evidence type="ECO:0000256" key="7">
    <source>
        <dbReference type="ARBA" id="ARBA00022679"/>
    </source>
</evidence>
<keyword evidence="9" id="KW-0547">Nucleotide-binding</keyword>
<dbReference type="Proteomes" id="UP000705867">
    <property type="component" value="Unassembled WGS sequence"/>
</dbReference>
<evidence type="ECO:0000256" key="11">
    <source>
        <dbReference type="ARBA" id="ARBA00022840"/>
    </source>
</evidence>
<comment type="pathway">
    <text evidence="3">Carbohydrate biosynthesis; gluconeogenesis.</text>
</comment>
<evidence type="ECO:0000256" key="3">
    <source>
        <dbReference type="ARBA" id="ARBA00004742"/>
    </source>
</evidence>
<dbReference type="EC" id="2.7.9.2" evidence="5"/>
<dbReference type="GO" id="GO:0005524">
    <property type="term" value="F:ATP binding"/>
    <property type="evidence" value="ECO:0007669"/>
    <property type="project" value="UniProtKB-KW"/>
</dbReference>
<evidence type="ECO:0000256" key="13">
    <source>
        <dbReference type="ARBA" id="ARBA00033470"/>
    </source>
</evidence>
<keyword evidence="11" id="KW-0067">ATP-binding</keyword>
<evidence type="ECO:0000256" key="1">
    <source>
        <dbReference type="ARBA" id="ARBA00001946"/>
    </source>
</evidence>
<accession>A0A953JC59</accession>
<name>A0A953JC59_9BACT</name>
<reference evidence="16" key="1">
    <citation type="journal article" date="2021" name="bioRxiv">
        <title>Unraveling nitrogen, sulfur and carbon metabolic pathways and microbial community transcriptional responses to substrate deprivation and toxicity stresses in a bioreactor mimicking anoxic brackish coastal sediment conditions.</title>
        <authorList>
            <person name="Martins P.D."/>
            <person name="Echeveste M.J."/>
            <person name="Arshad A."/>
            <person name="Kurth J."/>
            <person name="Ouboter H."/>
            <person name="Jetten M.S.M."/>
            <person name="Welte C.U."/>
        </authorList>
    </citation>
    <scope>NUCLEOTIDE SEQUENCE</scope>
    <source>
        <strain evidence="16">MAG_39</strain>
    </source>
</reference>
<dbReference type="Gene3D" id="3.30.1490.20">
    <property type="entry name" value="ATP-grasp fold, A domain"/>
    <property type="match status" value="1"/>
</dbReference>
<keyword evidence="10" id="KW-0418">Kinase</keyword>